<dbReference type="AlphaFoldDB" id="A0AAD5H4I5"/>
<evidence type="ECO:0008006" key="7">
    <source>
        <dbReference type="Google" id="ProtNLM"/>
    </source>
</evidence>
<name>A0AAD5H4I5_9CHLO</name>
<dbReference type="SUPFAM" id="SSF52540">
    <property type="entry name" value="P-loop containing nucleoside triphosphate hydrolases"/>
    <property type="match status" value="1"/>
</dbReference>
<dbReference type="GO" id="GO:0005524">
    <property type="term" value="F:ATP binding"/>
    <property type="evidence" value="ECO:0007669"/>
    <property type="project" value="UniProtKB-KW"/>
</dbReference>
<keyword evidence="2" id="KW-0067">ATP-binding</keyword>
<comment type="similarity">
    <text evidence="3">Belongs to the KTI12 family.</text>
</comment>
<evidence type="ECO:0000256" key="2">
    <source>
        <dbReference type="ARBA" id="ARBA00022840"/>
    </source>
</evidence>
<dbReference type="PANTHER" id="PTHR12435">
    <property type="match status" value="1"/>
</dbReference>
<proteinExistence type="inferred from homology"/>
<organism evidence="5 6">
    <name type="scientific">Chlorella ohadii</name>
    <dbReference type="NCBI Taxonomy" id="2649997"/>
    <lineage>
        <taxon>Eukaryota</taxon>
        <taxon>Viridiplantae</taxon>
        <taxon>Chlorophyta</taxon>
        <taxon>core chlorophytes</taxon>
        <taxon>Trebouxiophyceae</taxon>
        <taxon>Chlorellales</taxon>
        <taxon>Chlorellaceae</taxon>
        <taxon>Chlorella clade</taxon>
        <taxon>Chlorella</taxon>
    </lineage>
</organism>
<accession>A0AAD5H4I5</accession>
<feature type="region of interest" description="Disordered" evidence="4">
    <location>
        <begin position="263"/>
        <end position="283"/>
    </location>
</feature>
<sequence length="338" mass="36013">MPLIVVSGLPSSGKSGAAAALADVCRALGQDVVVVDEESLHLRRNDSYKDATSEKVARGTLLSAVERSLTRRRTVICDSQNNIKGYRYQLWCIARQAATRYCMVHVDTPADVCREWNAARPAEGAFSDAIFEDLACRFERPDSRNRWDAPLFTLRPQLGRDAMQETLEAAAAAVADAPAPQRGAAAPAAAAAGGGGAAAAAAAAADEESGSLDGPAPLLQAKQLKPKSATDTPMLAATNLQYEIDKALQQVLDRVGEAQAAAGSGAPGRVTFEGCSSSAGEPLPELDMYRPMFLPELRRHKRAFMKLATQQTFLRLRDAAAAQRLFVDYLKDQLAVGG</sequence>
<reference evidence="5" key="1">
    <citation type="submission" date="2020-11" db="EMBL/GenBank/DDBJ databases">
        <title>Chlorella ohadii genome sequencing and assembly.</title>
        <authorList>
            <person name="Murik O."/>
            <person name="Treves H."/>
            <person name="Kedem I."/>
            <person name="Shotland Y."/>
            <person name="Kaplan A."/>
        </authorList>
    </citation>
    <scope>NUCLEOTIDE SEQUENCE</scope>
    <source>
        <strain evidence="5">1</strain>
    </source>
</reference>
<evidence type="ECO:0000313" key="5">
    <source>
        <dbReference type="EMBL" id="KAI7843561.1"/>
    </source>
</evidence>
<dbReference type="Proteomes" id="UP001205105">
    <property type="component" value="Unassembled WGS sequence"/>
</dbReference>
<evidence type="ECO:0000256" key="3">
    <source>
        <dbReference type="ARBA" id="ARBA00025768"/>
    </source>
</evidence>
<gene>
    <name evidence="5" type="ORF">COHA_002803</name>
</gene>
<dbReference type="EMBL" id="JADXDR010000037">
    <property type="protein sequence ID" value="KAI7843561.1"/>
    <property type="molecule type" value="Genomic_DNA"/>
</dbReference>
<evidence type="ECO:0000256" key="4">
    <source>
        <dbReference type="SAM" id="MobiDB-lite"/>
    </source>
</evidence>
<dbReference type="Pfam" id="PF08433">
    <property type="entry name" value="KTI12"/>
    <property type="match status" value="1"/>
</dbReference>
<evidence type="ECO:0000256" key="1">
    <source>
        <dbReference type="ARBA" id="ARBA00022741"/>
    </source>
</evidence>
<protein>
    <recommendedName>
        <fullName evidence="7">KTI12-like protein</fullName>
    </recommendedName>
</protein>
<dbReference type="Gene3D" id="3.40.50.300">
    <property type="entry name" value="P-loop containing nucleotide triphosphate hydrolases"/>
    <property type="match status" value="1"/>
</dbReference>
<dbReference type="InterPro" id="IPR027417">
    <property type="entry name" value="P-loop_NTPase"/>
</dbReference>
<dbReference type="InterPro" id="IPR013641">
    <property type="entry name" value="KTI12/PSTK"/>
</dbReference>
<evidence type="ECO:0000313" key="6">
    <source>
        <dbReference type="Proteomes" id="UP001205105"/>
    </source>
</evidence>
<comment type="caution">
    <text evidence="5">The sequence shown here is derived from an EMBL/GenBank/DDBJ whole genome shotgun (WGS) entry which is preliminary data.</text>
</comment>
<keyword evidence="6" id="KW-1185">Reference proteome</keyword>
<keyword evidence="1" id="KW-0547">Nucleotide-binding</keyword>